<dbReference type="InterPro" id="IPR043148">
    <property type="entry name" value="TagF_C"/>
</dbReference>
<evidence type="ECO:0000313" key="9">
    <source>
        <dbReference type="EMBL" id="AEW94363.1"/>
    </source>
</evidence>
<dbReference type="GO" id="GO:0005886">
    <property type="term" value="C:plasma membrane"/>
    <property type="evidence" value="ECO:0007669"/>
    <property type="project" value="UniProtKB-SubCell"/>
</dbReference>
<dbReference type="eggNOG" id="COG0463">
    <property type="taxonomic scope" value="Bacteria"/>
</dbReference>
<evidence type="ECO:0000256" key="7">
    <source>
        <dbReference type="SAM" id="MobiDB-lite"/>
    </source>
</evidence>
<feature type="region of interest" description="Disordered" evidence="7">
    <location>
        <begin position="754"/>
        <end position="796"/>
    </location>
</feature>
<dbReference type="InterPro" id="IPR007554">
    <property type="entry name" value="Glycerophosphate_synth"/>
</dbReference>
<sequence length="796" mass="88566">MPRFSVIVPAFKVQAYLPEALQSVLTQSYRDVEVIAVDDHSPDHCGRIIDEAAADPRVVPVHLPENAGLGAARNAGIDRARGDYLLFLDGDDTLTPGALRAVADRLAATGDPDVLVYDYARTYWNGDVQRNALARLLAEEEPPVFTVAQRPEFLRLLMIACNKAYRRDFIARLGLAFPPGYYEDTPWSYPTLLAAGSVAVLDRVCLHYRQRRRGNILGTTSRCHFDIFDQYDRVFAFVGARAGLGVWRPLLFQRMLDHLTTVLAAPDRLPPDARAEFFRRCRAQYRRYRPLADRARPELLAAVAEGTVAPGAVPAPGRRARLRYLLMRLGARRTFRLMWSADRARGRLRAAGRRGYALARAALLQLHYRVQRLRPLDADLAVFAAYWHRGYACNPAAIEAAVREHAPHIRTAWITGPEYAHTLPPGVRRLHPGSAAYWTALARAGYLVNNVNFTHRLVKRPGQVHLQTHHGTPLKRMGLDLQAYPAAAAGVDFGRLLRHADRWDYSLSANRHSTLVWERVYPARFTTLEFGYPRNDILHRATADDVLRVRAELEIPPGTTAILYAPTHRDYRRTPPEAPDLARLARALGPGFTLLTRAHYFHRPFPAADADGDAATVLDVSAHPRVEELYLAADGLLTDYSSVMFDYANLDRPIVVAACDWEAYRAARGTYLDITRHAPGPVARTEEELIAVFTSGEWCGAESARRRAAFRARFCPYDDGHAAERVVRRVFLGEHRRMTDELSPLVVPLADRTPPPAARAAAAPAAVSVRTAAAAPTDAEGAVPPPTSRPCAPEVS</sequence>
<dbReference type="InterPro" id="IPR029044">
    <property type="entry name" value="Nucleotide-diphossugar_trans"/>
</dbReference>
<dbReference type="Gene3D" id="3.40.50.12580">
    <property type="match status" value="1"/>
</dbReference>
<protein>
    <submittedName>
        <fullName evidence="9">CDP-glycerol:poly(Glycerophosphate) glycerophosphotransferase</fullName>
    </submittedName>
</protein>
<feature type="compositionally biased region" description="Low complexity" evidence="7">
    <location>
        <begin position="758"/>
        <end position="782"/>
    </location>
</feature>
<accession>G8WWF6</accession>
<organism evidence="9 10">
    <name type="scientific">Streptantibioticus cattleyicolor (strain ATCC 35852 / DSM 46488 / JCM 4925 / NBRC 14057 / NRRL 8057)</name>
    <name type="common">Streptomyces cattleya</name>
    <dbReference type="NCBI Taxonomy" id="1003195"/>
    <lineage>
        <taxon>Bacteria</taxon>
        <taxon>Bacillati</taxon>
        <taxon>Actinomycetota</taxon>
        <taxon>Actinomycetes</taxon>
        <taxon>Kitasatosporales</taxon>
        <taxon>Streptomycetaceae</taxon>
        <taxon>Streptantibioticus</taxon>
    </lineage>
</organism>
<evidence type="ECO:0000256" key="6">
    <source>
        <dbReference type="ARBA" id="ARBA00023136"/>
    </source>
</evidence>
<dbReference type="Pfam" id="PF04464">
    <property type="entry name" value="Glyphos_transf"/>
    <property type="match status" value="1"/>
</dbReference>
<dbReference type="KEGG" id="sct:SCAT_2002"/>
<comment type="subcellular location">
    <subcellularLocation>
        <location evidence="1">Cell membrane</location>
        <topology evidence="1">Peripheral membrane protein</topology>
    </subcellularLocation>
</comment>
<dbReference type="PANTHER" id="PTHR37316:SF3">
    <property type="entry name" value="TEICHOIC ACID GLYCEROL-PHOSPHATE TRANSFERASE"/>
    <property type="match status" value="1"/>
</dbReference>
<evidence type="ECO:0000259" key="8">
    <source>
        <dbReference type="Pfam" id="PF00535"/>
    </source>
</evidence>
<evidence type="ECO:0000256" key="2">
    <source>
        <dbReference type="ARBA" id="ARBA00010488"/>
    </source>
</evidence>
<evidence type="ECO:0000313" key="10">
    <source>
        <dbReference type="Proteomes" id="UP000007842"/>
    </source>
</evidence>
<dbReference type="OrthoDB" id="3183633at2"/>
<dbReference type="CDD" id="cd00761">
    <property type="entry name" value="Glyco_tranf_GTA_type"/>
    <property type="match status" value="1"/>
</dbReference>
<evidence type="ECO:0000256" key="5">
    <source>
        <dbReference type="ARBA" id="ARBA00022944"/>
    </source>
</evidence>
<dbReference type="PATRIC" id="fig|1003195.11.peg.3529"/>
<dbReference type="EMBL" id="CP003219">
    <property type="protein sequence ID" value="AEW94363.1"/>
    <property type="molecule type" value="Genomic_DNA"/>
</dbReference>
<dbReference type="RefSeq" id="WP_014142757.1">
    <property type="nucleotide sequence ID" value="NC_016111.1"/>
</dbReference>
<feature type="domain" description="Glycosyltransferase 2-like" evidence="8">
    <location>
        <begin position="5"/>
        <end position="172"/>
    </location>
</feature>
<proteinExistence type="inferred from homology"/>
<evidence type="ECO:0000256" key="1">
    <source>
        <dbReference type="ARBA" id="ARBA00004202"/>
    </source>
</evidence>
<dbReference type="SUPFAM" id="SSF53756">
    <property type="entry name" value="UDP-Glycosyltransferase/glycogen phosphorylase"/>
    <property type="match status" value="1"/>
</dbReference>
<reference evidence="10" key="1">
    <citation type="submission" date="2011-12" db="EMBL/GenBank/DDBJ databases">
        <title>Complete genome sequence of Streptomyces cattleya strain DSM 46488.</title>
        <authorList>
            <person name="Ou H.-Y."/>
            <person name="Li P."/>
            <person name="Zhao C."/>
            <person name="O'Hagan D."/>
            <person name="Deng Z."/>
        </authorList>
    </citation>
    <scope>NUCLEOTIDE SEQUENCE [LARGE SCALE GENOMIC DNA]</scope>
    <source>
        <strain evidence="10">ATCC 35852 / DSM 46488 / JCM 4925 / NBRC 14057 / NRRL 8057</strain>
    </source>
</reference>
<dbReference type="FunFam" id="3.40.50.11820:FF:000001">
    <property type="entry name" value="Glycosyl transferase"/>
    <property type="match status" value="1"/>
</dbReference>
<dbReference type="InterPro" id="IPR043149">
    <property type="entry name" value="TagF_N"/>
</dbReference>
<dbReference type="Gene3D" id="3.90.550.10">
    <property type="entry name" value="Spore Coat Polysaccharide Biosynthesis Protein SpsA, Chain A"/>
    <property type="match status" value="1"/>
</dbReference>
<dbReference type="SUPFAM" id="SSF53448">
    <property type="entry name" value="Nucleotide-diphospho-sugar transferases"/>
    <property type="match status" value="1"/>
</dbReference>
<dbReference type="GO" id="GO:0019350">
    <property type="term" value="P:teichoic acid biosynthetic process"/>
    <property type="evidence" value="ECO:0007669"/>
    <property type="project" value="UniProtKB-KW"/>
</dbReference>
<dbReference type="GO" id="GO:0047355">
    <property type="term" value="F:CDP-glycerol glycerophosphotransferase activity"/>
    <property type="evidence" value="ECO:0007669"/>
    <property type="project" value="InterPro"/>
</dbReference>
<dbReference type="PANTHER" id="PTHR37316">
    <property type="entry name" value="TEICHOIC ACID GLYCEROL-PHOSPHATE PRIMASE"/>
    <property type="match status" value="1"/>
</dbReference>
<dbReference type="Proteomes" id="UP000007842">
    <property type="component" value="Chromosome"/>
</dbReference>
<dbReference type="Pfam" id="PF00535">
    <property type="entry name" value="Glycos_transf_2"/>
    <property type="match status" value="1"/>
</dbReference>
<keyword evidence="6" id="KW-0472">Membrane</keyword>
<dbReference type="AlphaFoldDB" id="F8JUF3"/>
<keyword evidence="4 9" id="KW-0808">Transferase</keyword>
<name>F8JUF3_STREN</name>
<comment type="similarity">
    <text evidence="2">Belongs to the CDP-glycerol glycerophosphotransferase family.</text>
</comment>
<gene>
    <name evidence="9" type="ordered locus">SCATT_19920</name>
</gene>
<dbReference type="FunFam" id="3.90.550.10:FF:000196">
    <property type="entry name" value="Glycosyl transferase"/>
    <property type="match status" value="1"/>
</dbReference>
<dbReference type="InterPro" id="IPR051612">
    <property type="entry name" value="Teichoic_Acid_Biosynth"/>
</dbReference>
<dbReference type="Gene3D" id="3.40.50.11820">
    <property type="match status" value="1"/>
</dbReference>
<evidence type="ECO:0000256" key="3">
    <source>
        <dbReference type="ARBA" id="ARBA00022475"/>
    </source>
</evidence>
<keyword evidence="3" id="KW-1003">Cell membrane</keyword>
<dbReference type="HOGENOM" id="CLU_003394_0_0_11"/>
<dbReference type="KEGG" id="scy:SCATT_19920"/>
<keyword evidence="5" id="KW-0777">Teichoic acid biosynthesis</keyword>
<accession>F8JUF3</accession>
<dbReference type="eggNOG" id="COG1887">
    <property type="taxonomic scope" value="Bacteria"/>
</dbReference>
<dbReference type="InterPro" id="IPR001173">
    <property type="entry name" value="Glyco_trans_2-like"/>
</dbReference>
<dbReference type="STRING" id="1003195.SCATT_19920"/>
<evidence type="ECO:0000256" key="4">
    <source>
        <dbReference type="ARBA" id="ARBA00022679"/>
    </source>
</evidence>
<keyword evidence="10" id="KW-1185">Reference proteome</keyword>